<feature type="region of interest" description="Disordered" evidence="1">
    <location>
        <begin position="63"/>
        <end position="83"/>
    </location>
</feature>
<name>A0A422QYP6_9RHOB</name>
<keyword evidence="2" id="KW-0472">Membrane</keyword>
<dbReference type="AlphaFoldDB" id="A0A422QYP6"/>
<comment type="caution">
    <text evidence="3">The sequence shown here is derived from an EMBL/GenBank/DDBJ whole genome shotgun (WGS) entry which is preliminary data.</text>
</comment>
<keyword evidence="4" id="KW-1185">Reference proteome</keyword>
<gene>
    <name evidence="3" type="ORF">A7A09_008325</name>
</gene>
<evidence type="ECO:0000313" key="4">
    <source>
        <dbReference type="Proteomes" id="UP000238137"/>
    </source>
</evidence>
<feature type="transmembrane region" description="Helical" evidence="2">
    <location>
        <begin position="32"/>
        <end position="56"/>
    </location>
</feature>
<proteinExistence type="predicted"/>
<keyword evidence="2" id="KW-0812">Transmembrane</keyword>
<reference evidence="3" key="1">
    <citation type="submission" date="2018-05" db="EMBL/GenBank/DDBJ databases">
        <title>Reclassification of Methylarcula marina and Methylarcula terricola as Paracoccus methylarcula sp.nov., comb.nov. and Paracoccus terricola comb.nov.</title>
        <authorList>
            <person name="Shmareva M.N."/>
            <person name="Doronina N.V."/>
            <person name="Vasilenko O.V."/>
            <person name="Tarlachkov S.V."/>
            <person name="Trotsenko Y.A."/>
        </authorList>
    </citation>
    <scope>NUCLEOTIDE SEQUENCE [LARGE SCALE GENOMIC DNA]</scope>
    <source>
        <strain evidence="3">VKM B-2159</strain>
    </source>
</reference>
<evidence type="ECO:0000256" key="2">
    <source>
        <dbReference type="SAM" id="Phobius"/>
    </source>
</evidence>
<dbReference type="Proteomes" id="UP000238137">
    <property type="component" value="Unassembled WGS sequence"/>
</dbReference>
<keyword evidence="2" id="KW-1133">Transmembrane helix</keyword>
<accession>A0A422QYP6</accession>
<organism evidence="3 4">
    <name type="scientific">Paracoccus methylarcula</name>
    <dbReference type="NCBI Taxonomy" id="72022"/>
    <lineage>
        <taxon>Bacteria</taxon>
        <taxon>Pseudomonadati</taxon>
        <taxon>Pseudomonadota</taxon>
        <taxon>Alphaproteobacteria</taxon>
        <taxon>Rhodobacterales</taxon>
        <taxon>Paracoccaceae</taxon>
        <taxon>Paracoccus</taxon>
    </lineage>
</organism>
<protein>
    <submittedName>
        <fullName evidence="3">Uncharacterized protein</fullName>
    </submittedName>
</protein>
<dbReference type="OrthoDB" id="8266027at2"/>
<evidence type="ECO:0000256" key="1">
    <source>
        <dbReference type="SAM" id="MobiDB-lite"/>
    </source>
</evidence>
<sequence length="83" mass="8501">MQFLSGRRKLLILALIVIGAGAAFNWSWLTAVGAAPLILSLAPCAIMCAAGFCMMCRSKSCATGSKSCCADSNPASEAGATRD</sequence>
<evidence type="ECO:0000313" key="3">
    <source>
        <dbReference type="EMBL" id="RNF35091.1"/>
    </source>
</evidence>
<dbReference type="EMBL" id="PXNQ02000004">
    <property type="protein sequence ID" value="RNF35091.1"/>
    <property type="molecule type" value="Genomic_DNA"/>
</dbReference>